<evidence type="ECO:0000259" key="2">
    <source>
        <dbReference type="PROSITE" id="PS50208"/>
    </source>
</evidence>
<name>A0A7V7PRH1_9HYPH</name>
<sequence length="598" mass="64456">MGRPRLSRADPLAAGRDPRIPLVGLLIVFACLLGLSSQAAAAERRVALVIGNGAYENITQLINPPRDAAAMSAMLRGLGFDVVEAVDLERRELTERLRDFGRKAAGADLALVFYAGHGVQIDDRNWLLPTDAKLTDRLDLEYEAISADALLRAMQAAKGRVLLLDACRDNPFRTGFLSESGARSAAASRGLARLNVEDTGTLIAFATSPGAVADDGSSGGGRNSPFTAALLATMPMPGLEIRQVLTRARQVVFAATAGRQTPWENSSLVADVYLAGMPAGPIPQQLDETFWNAIEDSREPEDFRIFLRRFPTSGFAARALERYEALSKEVADRPSGNGTPAAPTASRDCPTCPEIIRLPAGSFVMGASAEDASALDNERPAHRVEVAAFALTRYPITFDDWEACVAAAGCAGRPDDNGWGRGLRPVINVTWQDARDYARWLSARTGQDYRLPTEAEWEYAARAGTTTSRFWGDDAAKACAFANVYDRAAEKSVIVSWKPHPCSDGFVHTSPVGSLAANPWGFGDMIGNVWQWVADCWTDDYSGATEAVAVADRQCSERIIRGGSWISDPAGTRSSARARSDAGDKDNNISFRLARTLP</sequence>
<dbReference type="EMBL" id="VZDO01000003">
    <property type="protein sequence ID" value="KAB0681350.1"/>
    <property type="molecule type" value="Genomic_DNA"/>
</dbReference>
<dbReference type="InterPro" id="IPR029030">
    <property type="entry name" value="Caspase-like_dom_sf"/>
</dbReference>
<evidence type="ECO:0000256" key="1">
    <source>
        <dbReference type="SAM" id="MobiDB-lite"/>
    </source>
</evidence>
<dbReference type="Pfam" id="PF00656">
    <property type="entry name" value="Peptidase_C14"/>
    <property type="match status" value="1"/>
</dbReference>
<organism evidence="3 4">
    <name type="scientific">Plantimonas leprariae</name>
    <dbReference type="NCBI Taxonomy" id="2615207"/>
    <lineage>
        <taxon>Bacteria</taxon>
        <taxon>Pseudomonadati</taxon>
        <taxon>Pseudomonadota</taxon>
        <taxon>Alphaproteobacteria</taxon>
        <taxon>Hyphomicrobiales</taxon>
        <taxon>Aurantimonadaceae</taxon>
        <taxon>Plantimonas</taxon>
    </lineage>
</organism>
<dbReference type="RefSeq" id="WP_150968605.1">
    <property type="nucleotide sequence ID" value="NZ_VZDO01000003.1"/>
</dbReference>
<evidence type="ECO:0000313" key="4">
    <source>
        <dbReference type="Proteomes" id="UP000432089"/>
    </source>
</evidence>
<feature type="domain" description="Caspase family p20" evidence="2">
    <location>
        <begin position="43"/>
        <end position="171"/>
    </location>
</feature>
<dbReference type="InterPro" id="IPR001309">
    <property type="entry name" value="Pept_C14_p20"/>
</dbReference>
<evidence type="ECO:0000313" key="3">
    <source>
        <dbReference type="EMBL" id="KAB0681350.1"/>
    </source>
</evidence>
<feature type="region of interest" description="Disordered" evidence="1">
    <location>
        <begin position="329"/>
        <end position="348"/>
    </location>
</feature>
<dbReference type="GO" id="GO:0006508">
    <property type="term" value="P:proteolysis"/>
    <property type="evidence" value="ECO:0007669"/>
    <property type="project" value="InterPro"/>
</dbReference>
<dbReference type="Proteomes" id="UP000432089">
    <property type="component" value="Unassembled WGS sequence"/>
</dbReference>
<dbReference type="Gene3D" id="3.40.50.1460">
    <property type="match status" value="1"/>
</dbReference>
<gene>
    <name evidence="3" type="ORF">F6X38_05550</name>
</gene>
<dbReference type="PROSITE" id="PS50208">
    <property type="entry name" value="CASPASE_P20"/>
    <property type="match status" value="1"/>
</dbReference>
<keyword evidence="4" id="KW-1185">Reference proteome</keyword>
<dbReference type="InterPro" id="IPR005532">
    <property type="entry name" value="SUMF_dom"/>
</dbReference>
<dbReference type="GO" id="GO:0004197">
    <property type="term" value="F:cysteine-type endopeptidase activity"/>
    <property type="evidence" value="ECO:0007669"/>
    <property type="project" value="InterPro"/>
</dbReference>
<accession>A0A7V7PRH1</accession>
<protein>
    <submittedName>
        <fullName evidence="3">SUMF1/EgtB/PvdO family nonheme iron enzyme</fullName>
    </submittedName>
</protein>
<dbReference type="GO" id="GO:0120147">
    <property type="term" value="F:formylglycine-generating oxidase activity"/>
    <property type="evidence" value="ECO:0007669"/>
    <property type="project" value="TreeGrafter"/>
</dbReference>
<dbReference type="PANTHER" id="PTHR23150">
    <property type="entry name" value="SULFATASE MODIFYING FACTOR 1, 2"/>
    <property type="match status" value="1"/>
</dbReference>
<dbReference type="SUPFAM" id="SSF56436">
    <property type="entry name" value="C-type lectin-like"/>
    <property type="match status" value="1"/>
</dbReference>
<dbReference type="PROSITE" id="PS51257">
    <property type="entry name" value="PROKAR_LIPOPROTEIN"/>
    <property type="match status" value="1"/>
</dbReference>
<dbReference type="Pfam" id="PF03781">
    <property type="entry name" value="FGE-sulfatase"/>
    <property type="match status" value="1"/>
</dbReference>
<proteinExistence type="predicted"/>
<dbReference type="InterPro" id="IPR051043">
    <property type="entry name" value="Sulfatase_Mod_Factor_Kinase"/>
</dbReference>
<dbReference type="AlphaFoldDB" id="A0A7V7PRH1"/>
<reference evidence="3 4" key="1">
    <citation type="submission" date="2019-09" db="EMBL/GenBank/DDBJ databases">
        <title>YIM 132180 draft genome.</title>
        <authorList>
            <person name="Zhang K."/>
        </authorList>
    </citation>
    <scope>NUCLEOTIDE SEQUENCE [LARGE SCALE GENOMIC DNA]</scope>
    <source>
        <strain evidence="3 4">YIM 132180</strain>
    </source>
</reference>
<comment type="caution">
    <text evidence="3">The sequence shown here is derived from an EMBL/GenBank/DDBJ whole genome shotgun (WGS) entry which is preliminary data.</text>
</comment>
<dbReference type="SUPFAM" id="SSF52129">
    <property type="entry name" value="Caspase-like"/>
    <property type="match status" value="1"/>
</dbReference>
<dbReference type="InterPro" id="IPR011600">
    <property type="entry name" value="Pept_C14_caspase"/>
</dbReference>
<dbReference type="InterPro" id="IPR016187">
    <property type="entry name" value="CTDL_fold"/>
</dbReference>
<dbReference type="Gene3D" id="3.90.1580.10">
    <property type="entry name" value="paralog of FGE (formylglycine-generating enzyme)"/>
    <property type="match status" value="1"/>
</dbReference>
<dbReference type="InterPro" id="IPR042095">
    <property type="entry name" value="SUMF_sf"/>
</dbReference>
<dbReference type="PANTHER" id="PTHR23150:SF35">
    <property type="entry name" value="BLL6746 PROTEIN"/>
    <property type="match status" value="1"/>
</dbReference>